<dbReference type="InterPro" id="IPR006016">
    <property type="entry name" value="UspA"/>
</dbReference>
<dbReference type="OrthoDB" id="3213322at2"/>
<dbReference type="Pfam" id="PF00582">
    <property type="entry name" value="Usp"/>
    <property type="match status" value="1"/>
</dbReference>
<reference evidence="2 3" key="1">
    <citation type="submission" date="2018-04" db="EMBL/GenBank/DDBJ databases">
        <authorList>
            <person name="Li J."/>
        </authorList>
    </citation>
    <scope>NUCLEOTIDE SEQUENCE [LARGE SCALE GENOMIC DNA]</scope>
    <source>
        <strain evidence="3">30A</strain>
    </source>
</reference>
<protein>
    <submittedName>
        <fullName evidence="2">Universal stress protein</fullName>
    </submittedName>
</protein>
<evidence type="ECO:0000313" key="3">
    <source>
        <dbReference type="Proteomes" id="UP000244729"/>
    </source>
</evidence>
<dbReference type="Gene3D" id="3.40.50.620">
    <property type="entry name" value="HUPs"/>
    <property type="match status" value="1"/>
</dbReference>
<dbReference type="Proteomes" id="UP000244729">
    <property type="component" value="Chromosome"/>
</dbReference>
<gene>
    <name evidence="2" type="ORF">DCE93_07605</name>
</gene>
<dbReference type="AlphaFoldDB" id="A0A2S0WW74"/>
<proteinExistence type="predicted"/>
<name>A0A2S0WW74_9MICO</name>
<dbReference type="CDD" id="cd00293">
    <property type="entry name" value="USP-like"/>
    <property type="match status" value="1"/>
</dbReference>
<accession>A0A2S0WW74</accession>
<dbReference type="RefSeq" id="WP_108595354.1">
    <property type="nucleotide sequence ID" value="NZ_CP028913.1"/>
</dbReference>
<dbReference type="SUPFAM" id="SSF52402">
    <property type="entry name" value="Adenine nucleotide alpha hydrolases-like"/>
    <property type="match status" value="1"/>
</dbReference>
<dbReference type="EMBL" id="CP028913">
    <property type="protein sequence ID" value="AWB95540.1"/>
    <property type="molecule type" value="Genomic_DNA"/>
</dbReference>
<dbReference type="KEGG" id="agm:DCE93_07605"/>
<sequence>MHSVVVGVTPGQPPVVVLHAAAFAARFQTDLVCAHVNPGRFVTAEAADGSVSSSSIDPDFGDEREGEFDAELAAALGEILAPTGAAWRPLALAGDVARALGHLADTLDASMIVVGAHEHSVSGSIQEFFNRSIGVQLAHQQSRPVVIIPARAPGVRSYLPGKE</sequence>
<keyword evidence="3" id="KW-1185">Reference proteome</keyword>
<dbReference type="InterPro" id="IPR014729">
    <property type="entry name" value="Rossmann-like_a/b/a_fold"/>
</dbReference>
<evidence type="ECO:0000259" key="1">
    <source>
        <dbReference type="Pfam" id="PF00582"/>
    </source>
</evidence>
<feature type="domain" description="UspA" evidence="1">
    <location>
        <begin position="2"/>
        <end position="149"/>
    </location>
</feature>
<organism evidence="2 3">
    <name type="scientific">Agromyces badenianii</name>
    <dbReference type="NCBI Taxonomy" id="2080742"/>
    <lineage>
        <taxon>Bacteria</taxon>
        <taxon>Bacillati</taxon>
        <taxon>Actinomycetota</taxon>
        <taxon>Actinomycetes</taxon>
        <taxon>Micrococcales</taxon>
        <taxon>Microbacteriaceae</taxon>
        <taxon>Agromyces</taxon>
    </lineage>
</organism>
<evidence type="ECO:0000313" key="2">
    <source>
        <dbReference type="EMBL" id="AWB95540.1"/>
    </source>
</evidence>